<organism evidence="2 3">
    <name type="scientific">Encephalitozoon hellem</name>
    <name type="common">Microsporidian parasite</name>
    <dbReference type="NCBI Taxonomy" id="27973"/>
    <lineage>
        <taxon>Eukaryota</taxon>
        <taxon>Fungi</taxon>
        <taxon>Fungi incertae sedis</taxon>
        <taxon>Microsporidia</taxon>
        <taxon>Unikaryonidae</taxon>
        <taxon>Encephalitozoon</taxon>
    </lineage>
</organism>
<feature type="compositionally biased region" description="Basic and acidic residues" evidence="1">
    <location>
        <begin position="81"/>
        <end position="94"/>
    </location>
</feature>
<gene>
    <name evidence="2" type="ORF">GPU96_01g02080</name>
</gene>
<feature type="region of interest" description="Disordered" evidence="1">
    <location>
        <begin position="81"/>
        <end position="110"/>
    </location>
</feature>
<sequence>MANEVKSFLSSPISLEAIEPVKKRAKRKERPSKCILSKSIYEETDLSKLTPRQRVLHQRYQESKDNVTSFFLLSNNISIQKHSDDKPKEDEKENVSNGEFPRENTNGPNCREYKVDAQNENRFLVVTSDLYSSSCDGTREESISSEDDGKIIEAMDVESPFDNELHENAIYKGCLICKECFRDAVRIYCTLEKISSMHKCSYQNSIILHKYKIRQNFKKQLCFSAIRKEEVMFVKALGQLRCCNSKA</sequence>
<evidence type="ECO:0000313" key="3">
    <source>
        <dbReference type="Proteomes" id="UP001059546"/>
    </source>
</evidence>
<evidence type="ECO:0000313" key="2">
    <source>
        <dbReference type="EMBL" id="UTX42502.1"/>
    </source>
</evidence>
<name>A0A9Q9F8X1_ENCHE</name>
<accession>A0A9Q9F8X1</accession>
<proteinExistence type="predicted"/>
<dbReference type="Proteomes" id="UP001059546">
    <property type="component" value="Chromosome I"/>
</dbReference>
<dbReference type="AlphaFoldDB" id="A0A9Q9F8X1"/>
<evidence type="ECO:0000256" key="1">
    <source>
        <dbReference type="SAM" id="MobiDB-lite"/>
    </source>
</evidence>
<reference evidence="2" key="1">
    <citation type="submission" date="2021-05" db="EMBL/GenBank/DDBJ databases">
        <title>Encephalitozoon hellem ATCC 50604 Complete Genome.</title>
        <authorList>
            <person name="Mascarenhas dos Santos A.C."/>
            <person name="Julian A.T."/>
            <person name="Pombert J.-F."/>
        </authorList>
    </citation>
    <scope>NUCLEOTIDE SEQUENCE</scope>
    <source>
        <strain evidence="2">ATCC 50604</strain>
    </source>
</reference>
<protein>
    <submittedName>
        <fullName evidence="2">Uncharacterized protein</fullName>
    </submittedName>
</protein>
<dbReference type="EMBL" id="CP075147">
    <property type="protein sequence ID" value="UTX42502.1"/>
    <property type="molecule type" value="Genomic_DNA"/>
</dbReference>